<dbReference type="Proteomes" id="UP000294678">
    <property type="component" value="Unassembled WGS sequence"/>
</dbReference>
<accession>A0AA46I5Y0</accession>
<feature type="domain" description="FAD/NAD(P)-binding" evidence="3">
    <location>
        <begin position="6"/>
        <end position="291"/>
    </location>
</feature>
<keyword evidence="5" id="KW-1185">Reference proteome</keyword>
<reference evidence="4 5" key="1">
    <citation type="submission" date="2019-03" db="EMBL/GenBank/DDBJ databases">
        <title>Genomic Encyclopedia of Type Strains, Phase IV (KMG-IV): sequencing the most valuable type-strain genomes for metagenomic binning, comparative biology and taxonomic classification.</title>
        <authorList>
            <person name="Goeker M."/>
        </authorList>
    </citation>
    <scope>NUCLEOTIDE SEQUENCE [LARGE SCALE GENOMIC DNA]</scope>
    <source>
        <strain evidence="4 5">DSM 100055</strain>
    </source>
</reference>
<dbReference type="InterPro" id="IPR050097">
    <property type="entry name" value="Ferredoxin-NADP_redctase_2"/>
</dbReference>
<evidence type="ECO:0000313" key="4">
    <source>
        <dbReference type="EMBL" id="TDT71832.1"/>
    </source>
</evidence>
<evidence type="ECO:0000256" key="2">
    <source>
        <dbReference type="ARBA" id="ARBA00023002"/>
    </source>
</evidence>
<sequence>MKNKIYDIIIVGGGPAGLTAAIYGARANMNVLILHKENVGSLISAHKIDNYPGFPEGLKGKELNNLMKEQALKYGAEIINATLLDIDVYSTPKIIKTDKDNFLAKTIIIATGWSKNNSKKIKGEEEFLGKGVSYCATCDGAFTKNLDVTLFGQGEEIAEEALFLTKYSKTIKIFVNEKELKCHKKTYDALINNEKVEIITNSELIKITGNDFVEKVIVKINNEEKEIKADYAFLYLGTKSSLELFSTFANVDQNGYIITKDDMKTNIEGIYAAGDVREKSLRQVTTAVSDGTIAATEAIKYILKQKKKEA</sequence>
<protein>
    <submittedName>
        <fullName evidence="4">Thioredoxin reductase (NADPH)</fullName>
    </submittedName>
</protein>
<dbReference type="PRINTS" id="PR00469">
    <property type="entry name" value="PNDRDTASEII"/>
</dbReference>
<dbReference type="InterPro" id="IPR036188">
    <property type="entry name" value="FAD/NAD-bd_sf"/>
</dbReference>
<gene>
    <name evidence="4" type="ORF">EV215_0521</name>
</gene>
<dbReference type="PRINTS" id="PR00368">
    <property type="entry name" value="FADPNR"/>
</dbReference>
<organism evidence="4 5">
    <name type="scientific">Hypnocyclicus thermotrophus</name>
    <dbReference type="NCBI Taxonomy" id="1627895"/>
    <lineage>
        <taxon>Bacteria</taxon>
        <taxon>Fusobacteriati</taxon>
        <taxon>Fusobacteriota</taxon>
        <taxon>Fusobacteriia</taxon>
        <taxon>Fusobacteriales</taxon>
        <taxon>Fusobacteriaceae</taxon>
        <taxon>Hypnocyclicus</taxon>
    </lineage>
</organism>
<dbReference type="RefSeq" id="WP_134112425.1">
    <property type="nucleotide sequence ID" value="NZ_SOBG01000002.1"/>
</dbReference>
<evidence type="ECO:0000259" key="3">
    <source>
        <dbReference type="Pfam" id="PF07992"/>
    </source>
</evidence>
<proteinExistence type="predicted"/>
<dbReference type="Pfam" id="PF07992">
    <property type="entry name" value="Pyr_redox_2"/>
    <property type="match status" value="1"/>
</dbReference>
<dbReference type="PANTHER" id="PTHR48105">
    <property type="entry name" value="THIOREDOXIN REDUCTASE 1-RELATED-RELATED"/>
    <property type="match status" value="1"/>
</dbReference>
<dbReference type="InterPro" id="IPR023753">
    <property type="entry name" value="FAD/NAD-binding_dom"/>
</dbReference>
<name>A0AA46I5Y0_9FUSO</name>
<evidence type="ECO:0000256" key="1">
    <source>
        <dbReference type="ARBA" id="ARBA00022630"/>
    </source>
</evidence>
<dbReference type="EMBL" id="SOBG01000002">
    <property type="protein sequence ID" value="TDT71832.1"/>
    <property type="molecule type" value="Genomic_DNA"/>
</dbReference>
<dbReference type="SUPFAM" id="SSF51905">
    <property type="entry name" value="FAD/NAD(P)-binding domain"/>
    <property type="match status" value="1"/>
</dbReference>
<comment type="caution">
    <text evidence="4">The sequence shown here is derived from an EMBL/GenBank/DDBJ whole genome shotgun (WGS) entry which is preliminary data.</text>
</comment>
<dbReference type="Gene3D" id="3.50.50.60">
    <property type="entry name" value="FAD/NAD(P)-binding domain"/>
    <property type="match status" value="2"/>
</dbReference>
<keyword evidence="1" id="KW-0285">Flavoprotein</keyword>
<dbReference type="AlphaFoldDB" id="A0AA46I5Y0"/>
<dbReference type="GO" id="GO:0016491">
    <property type="term" value="F:oxidoreductase activity"/>
    <property type="evidence" value="ECO:0007669"/>
    <property type="project" value="UniProtKB-KW"/>
</dbReference>
<keyword evidence="2" id="KW-0560">Oxidoreductase</keyword>
<evidence type="ECO:0000313" key="5">
    <source>
        <dbReference type="Proteomes" id="UP000294678"/>
    </source>
</evidence>